<reference evidence="3 4" key="1">
    <citation type="submission" date="2019-05" db="EMBL/GenBank/DDBJ databases">
        <title>Mikania micrantha, genome provides insights into the molecular mechanism of rapid growth.</title>
        <authorList>
            <person name="Liu B."/>
        </authorList>
    </citation>
    <scope>NUCLEOTIDE SEQUENCE [LARGE SCALE GENOMIC DNA]</scope>
    <source>
        <strain evidence="3">NLD-2019</strain>
        <tissue evidence="3">Leaf</tissue>
    </source>
</reference>
<name>A0A5N6LJV7_9ASTR</name>
<evidence type="ECO:0000256" key="1">
    <source>
        <dbReference type="ARBA" id="ARBA00034773"/>
    </source>
</evidence>
<organism evidence="3 4">
    <name type="scientific">Mikania micrantha</name>
    <name type="common">bitter vine</name>
    <dbReference type="NCBI Taxonomy" id="192012"/>
    <lineage>
        <taxon>Eukaryota</taxon>
        <taxon>Viridiplantae</taxon>
        <taxon>Streptophyta</taxon>
        <taxon>Embryophyta</taxon>
        <taxon>Tracheophyta</taxon>
        <taxon>Spermatophyta</taxon>
        <taxon>Magnoliopsida</taxon>
        <taxon>eudicotyledons</taxon>
        <taxon>Gunneridae</taxon>
        <taxon>Pentapetalae</taxon>
        <taxon>asterids</taxon>
        <taxon>campanulids</taxon>
        <taxon>Asterales</taxon>
        <taxon>Asteraceae</taxon>
        <taxon>Asteroideae</taxon>
        <taxon>Heliantheae alliance</taxon>
        <taxon>Eupatorieae</taxon>
        <taxon>Mikania</taxon>
    </lineage>
</organism>
<keyword evidence="4" id="KW-1185">Reference proteome</keyword>
<dbReference type="PANTHER" id="PTHR33083">
    <property type="entry name" value="EXPRESSED PROTEIN"/>
    <property type="match status" value="1"/>
</dbReference>
<dbReference type="EMBL" id="SZYD01001804">
    <property type="protein sequence ID" value="KAD0293354.1"/>
    <property type="molecule type" value="Genomic_DNA"/>
</dbReference>
<comment type="caution">
    <text evidence="3">The sequence shown here is derived from an EMBL/GenBank/DDBJ whole genome shotgun (WGS) entry which is preliminary data.</text>
</comment>
<dbReference type="PANTHER" id="PTHR33083:SF116">
    <property type="entry name" value="OS04G0413900 PROTEIN"/>
    <property type="match status" value="1"/>
</dbReference>
<evidence type="ECO:0000313" key="2">
    <source>
        <dbReference type="EMBL" id="KAD0293354.1"/>
    </source>
</evidence>
<evidence type="ECO:0000313" key="4">
    <source>
        <dbReference type="Proteomes" id="UP000326396"/>
    </source>
</evidence>
<dbReference type="Proteomes" id="UP000326396">
    <property type="component" value="Unassembled WGS sequence"/>
</dbReference>
<protein>
    <recommendedName>
        <fullName evidence="5">Senescence regulator S40</fullName>
    </recommendedName>
</protein>
<evidence type="ECO:0000313" key="3">
    <source>
        <dbReference type="EMBL" id="KAD2171599.1"/>
    </source>
</evidence>
<dbReference type="AlphaFoldDB" id="A0A5N6LJV7"/>
<sequence length="227" mass="25260">MEPNDVVRYRHRRSPSSDRFIDVFSPPSSSGVISGESYVTGDDFSEDDVFWTGDFAQKTRQSADSVHGNNRSFNNNQPLRRDGILAALPEVNDRKPNRPVFNKINPTIASPKTVISSSSRLIPSIPRPIKQDRDMSQSMPVKFQQSAPVNVPVFARKARTGGELADVDIGNDDDDDEEEMLPPHEIVARGSSPHTTFSVLEGAGRTLKGRDLRLVRNAVWRKTGFLD</sequence>
<dbReference type="EMBL" id="SZYD01000115">
    <property type="protein sequence ID" value="KAD2171599.1"/>
    <property type="molecule type" value="Genomic_DNA"/>
</dbReference>
<proteinExistence type="inferred from homology"/>
<dbReference type="Pfam" id="PF04520">
    <property type="entry name" value="Senescence_reg"/>
    <property type="match status" value="1"/>
</dbReference>
<dbReference type="OrthoDB" id="684536at2759"/>
<comment type="similarity">
    <text evidence="1">Belongs to the senescence regulator S40 family.</text>
</comment>
<evidence type="ECO:0008006" key="5">
    <source>
        <dbReference type="Google" id="ProtNLM"/>
    </source>
</evidence>
<dbReference type="InterPro" id="IPR007608">
    <property type="entry name" value="Senescence_reg_S40"/>
</dbReference>
<gene>
    <name evidence="3" type="ORF">E3N88_41701</name>
    <name evidence="2" type="ORF">E3N88_44498</name>
</gene>
<accession>A0A5N6LJV7</accession>
<dbReference type="GO" id="GO:0010150">
    <property type="term" value="P:leaf senescence"/>
    <property type="evidence" value="ECO:0007669"/>
    <property type="project" value="UniProtKB-ARBA"/>
</dbReference>